<dbReference type="CDD" id="cd00190">
    <property type="entry name" value="Tryp_SPc"/>
    <property type="match status" value="1"/>
</dbReference>
<dbReference type="InterPro" id="IPR001314">
    <property type="entry name" value="Peptidase_S1A"/>
</dbReference>
<organism evidence="8">
    <name type="scientific">Ixodes ricinus</name>
    <name type="common">Common tick</name>
    <name type="synonym">Acarus ricinus</name>
    <dbReference type="NCBI Taxonomy" id="34613"/>
    <lineage>
        <taxon>Eukaryota</taxon>
        <taxon>Metazoa</taxon>
        <taxon>Ecdysozoa</taxon>
        <taxon>Arthropoda</taxon>
        <taxon>Chelicerata</taxon>
        <taxon>Arachnida</taxon>
        <taxon>Acari</taxon>
        <taxon>Parasitiformes</taxon>
        <taxon>Ixodida</taxon>
        <taxon>Ixodoidea</taxon>
        <taxon>Ixodidae</taxon>
        <taxon>Ixodinae</taxon>
        <taxon>Ixodes</taxon>
    </lineage>
</organism>
<sequence>MGSSYFAFVAIFSILLKISITGPRNGDTLEIACGQRQQQDVSERIINGTTAHPDHWPWMVGLYSADDTFYCGGVLISNQYVLTAAHCFKDKNTTGFLSVRLGSTNRTNFTVDCHRNADNTQNLERSDTAARHDELEDQVICMEVEEVCIPVQGNNCTDFMRDLALLRLERPVNFTKRIQPICLPEHCEEPPSDVSIYGVGWGRAYEDYTYSDESTDGTTGEPDEYSDDIESRTEEETNDISSSEAGGTLFLYYPVMLMERNISIISNEECTHQLKRSVPNYILCSDGGLCFGDSGGPLMYQKEGQWYLAAIISGGLGSCYHRTEPIRHVSVSHFVETFIWKFIQHHERSHEGWTNGLCARDEDRIKCVRQFFNSGNRSIDDDRSINDDDYDETSE</sequence>
<dbReference type="GO" id="GO:0006508">
    <property type="term" value="P:proteolysis"/>
    <property type="evidence" value="ECO:0007669"/>
    <property type="project" value="UniProtKB-KW"/>
</dbReference>
<name>A0A0K8RD35_IXORI</name>
<evidence type="ECO:0000256" key="5">
    <source>
        <dbReference type="SAM" id="MobiDB-lite"/>
    </source>
</evidence>
<dbReference type="InterPro" id="IPR001254">
    <property type="entry name" value="Trypsin_dom"/>
</dbReference>
<keyword evidence="1 6" id="KW-0732">Signal</keyword>
<dbReference type="InterPro" id="IPR009003">
    <property type="entry name" value="Peptidase_S1_PA"/>
</dbReference>
<dbReference type="SUPFAM" id="SSF50494">
    <property type="entry name" value="Trypsin-like serine proteases"/>
    <property type="match status" value="1"/>
</dbReference>
<reference evidence="8" key="1">
    <citation type="submission" date="2012-12" db="EMBL/GenBank/DDBJ databases">
        <title>Identification and characterization of a phenylalanine ammonia-lyase gene family in Isatis indigotica Fort.</title>
        <authorList>
            <person name="Liu Q."/>
            <person name="Chen J."/>
            <person name="Zhou X."/>
            <person name="Di P."/>
            <person name="Xiao Y."/>
            <person name="Xuan H."/>
            <person name="Zhang L."/>
            <person name="Chen W."/>
        </authorList>
    </citation>
    <scope>NUCLEOTIDE SEQUENCE</scope>
    <source>
        <tissue evidence="8">Salivary gland</tissue>
    </source>
</reference>
<dbReference type="InterPro" id="IPR018114">
    <property type="entry name" value="TRYPSIN_HIS"/>
</dbReference>
<evidence type="ECO:0000256" key="6">
    <source>
        <dbReference type="SAM" id="SignalP"/>
    </source>
</evidence>
<keyword evidence="8" id="KW-0378">Hydrolase</keyword>
<feature type="signal peptide" evidence="6">
    <location>
        <begin position="1"/>
        <end position="21"/>
    </location>
</feature>
<feature type="compositionally biased region" description="Acidic residues" evidence="5">
    <location>
        <begin position="210"/>
        <end position="228"/>
    </location>
</feature>
<evidence type="ECO:0000313" key="8">
    <source>
        <dbReference type="EMBL" id="JAA68991.1"/>
    </source>
</evidence>
<dbReference type="PRINTS" id="PR00722">
    <property type="entry name" value="CHYMOTRYPSIN"/>
</dbReference>
<dbReference type="PANTHER" id="PTHR24252:SF7">
    <property type="entry name" value="HYALIN"/>
    <property type="match status" value="1"/>
</dbReference>
<feature type="region of interest" description="Disordered" evidence="5">
    <location>
        <begin position="210"/>
        <end position="240"/>
    </location>
</feature>
<keyword evidence="8" id="KW-0645">Protease</keyword>
<dbReference type="Pfam" id="PF00089">
    <property type="entry name" value="Trypsin"/>
    <property type="match status" value="2"/>
</dbReference>
<feature type="domain" description="Peptidase S1" evidence="7">
    <location>
        <begin position="45"/>
        <end position="344"/>
    </location>
</feature>
<evidence type="ECO:0000256" key="2">
    <source>
        <dbReference type="ARBA" id="ARBA00023157"/>
    </source>
</evidence>
<dbReference type="AlphaFoldDB" id="A0A0K8RD35"/>
<dbReference type="PANTHER" id="PTHR24252">
    <property type="entry name" value="ACROSIN-RELATED"/>
    <property type="match status" value="1"/>
</dbReference>
<dbReference type="InterPro" id="IPR043504">
    <property type="entry name" value="Peptidase_S1_PA_chymotrypsin"/>
</dbReference>
<accession>A0A0K8RD35</accession>
<comment type="similarity">
    <text evidence="4">Belongs to the peptidase S1 family. CLIP subfamily.</text>
</comment>
<keyword evidence="3" id="KW-0325">Glycoprotein</keyword>
<dbReference type="SMART" id="SM00020">
    <property type="entry name" value="Tryp_SPc"/>
    <property type="match status" value="1"/>
</dbReference>
<evidence type="ECO:0000256" key="4">
    <source>
        <dbReference type="ARBA" id="ARBA00024195"/>
    </source>
</evidence>
<dbReference type="EMBL" id="GADI01004817">
    <property type="protein sequence ID" value="JAA68991.1"/>
    <property type="molecule type" value="mRNA"/>
</dbReference>
<evidence type="ECO:0000259" key="7">
    <source>
        <dbReference type="PROSITE" id="PS50240"/>
    </source>
</evidence>
<keyword evidence="2" id="KW-1015">Disulfide bond</keyword>
<dbReference type="FunFam" id="2.40.10.10:FF:000028">
    <property type="entry name" value="Serine protease easter"/>
    <property type="match status" value="1"/>
</dbReference>
<dbReference type="Gene3D" id="2.40.10.10">
    <property type="entry name" value="Trypsin-like serine proteases"/>
    <property type="match status" value="1"/>
</dbReference>
<protein>
    <submittedName>
        <fullName evidence="8">Putative serine protease with signal anchor</fullName>
    </submittedName>
</protein>
<dbReference type="PROSITE" id="PS50240">
    <property type="entry name" value="TRYPSIN_DOM"/>
    <property type="match status" value="1"/>
</dbReference>
<dbReference type="PROSITE" id="PS00134">
    <property type="entry name" value="TRYPSIN_HIS"/>
    <property type="match status" value="1"/>
</dbReference>
<proteinExistence type="evidence at transcript level"/>
<dbReference type="GO" id="GO:0004252">
    <property type="term" value="F:serine-type endopeptidase activity"/>
    <property type="evidence" value="ECO:0007669"/>
    <property type="project" value="InterPro"/>
</dbReference>
<feature type="chain" id="PRO_5005517432" evidence="6">
    <location>
        <begin position="22"/>
        <end position="395"/>
    </location>
</feature>
<evidence type="ECO:0000256" key="3">
    <source>
        <dbReference type="ARBA" id="ARBA00023180"/>
    </source>
</evidence>
<evidence type="ECO:0000256" key="1">
    <source>
        <dbReference type="ARBA" id="ARBA00022729"/>
    </source>
</evidence>